<keyword evidence="1" id="KW-1133">Transmembrane helix</keyword>
<feature type="transmembrane region" description="Helical" evidence="1">
    <location>
        <begin position="121"/>
        <end position="139"/>
    </location>
</feature>
<evidence type="ECO:0000256" key="1">
    <source>
        <dbReference type="SAM" id="Phobius"/>
    </source>
</evidence>
<evidence type="ECO:0008006" key="4">
    <source>
        <dbReference type="Google" id="ProtNLM"/>
    </source>
</evidence>
<feature type="transmembrane region" description="Helical" evidence="1">
    <location>
        <begin position="61"/>
        <end position="79"/>
    </location>
</feature>
<dbReference type="RefSeq" id="WP_086543657.1">
    <property type="nucleotide sequence ID" value="NZ_MSSW01000082.1"/>
</dbReference>
<keyword evidence="1" id="KW-0812">Transmembrane</keyword>
<dbReference type="AlphaFoldDB" id="A0A3E0D890"/>
<feature type="transmembrane region" description="Helical" evidence="1">
    <location>
        <begin position="91"/>
        <end position="109"/>
    </location>
</feature>
<dbReference type="EMBL" id="QUNF01000039">
    <property type="protein sequence ID" value="REG78232.1"/>
    <property type="molecule type" value="Genomic_DNA"/>
</dbReference>
<gene>
    <name evidence="2" type="ORF">C8N25_13926</name>
</gene>
<accession>A0A3E0D890</accession>
<feature type="transmembrane region" description="Helical" evidence="1">
    <location>
        <begin position="30"/>
        <end position="49"/>
    </location>
</feature>
<evidence type="ECO:0000313" key="2">
    <source>
        <dbReference type="EMBL" id="REG78232.1"/>
    </source>
</evidence>
<organism evidence="2 3">
    <name type="scientific">Algoriphagus antarcticus</name>
    <dbReference type="NCBI Taxonomy" id="238540"/>
    <lineage>
        <taxon>Bacteria</taxon>
        <taxon>Pseudomonadati</taxon>
        <taxon>Bacteroidota</taxon>
        <taxon>Cytophagia</taxon>
        <taxon>Cytophagales</taxon>
        <taxon>Cyclobacteriaceae</taxon>
        <taxon>Algoriphagus</taxon>
    </lineage>
</organism>
<feature type="transmembrane region" description="Helical" evidence="1">
    <location>
        <begin position="151"/>
        <end position="175"/>
    </location>
</feature>
<feature type="transmembrane region" description="Helical" evidence="1">
    <location>
        <begin position="187"/>
        <end position="205"/>
    </location>
</feature>
<evidence type="ECO:0000313" key="3">
    <source>
        <dbReference type="Proteomes" id="UP000256405"/>
    </source>
</evidence>
<protein>
    <recommendedName>
        <fullName evidence="4">YhhN-like protein</fullName>
    </recommendedName>
</protein>
<name>A0A3E0D890_9BACT</name>
<proteinExistence type="predicted"/>
<reference evidence="2 3" key="1">
    <citation type="submission" date="2018-08" db="EMBL/GenBank/DDBJ databases">
        <title>Genomic Encyclopedia of Archaeal and Bacterial Type Strains, Phase II (KMG-II): from individual species to whole genera.</title>
        <authorList>
            <person name="Goeker M."/>
        </authorList>
    </citation>
    <scope>NUCLEOTIDE SEQUENCE [LARGE SCALE GENOMIC DNA]</scope>
    <source>
        <strain evidence="2 3">DSM 15986</strain>
    </source>
</reference>
<comment type="caution">
    <text evidence="2">The sequence shown here is derived from an EMBL/GenBank/DDBJ whole genome shotgun (WGS) entry which is preliminary data.</text>
</comment>
<keyword evidence="3" id="KW-1185">Reference proteome</keyword>
<sequence length="218" mass="25171">MLTLQEISSLAILIPVCIAGIKLKTGDLKLRLFFGFLLFGAVVDGLGFLSSRTNSVSNIHGYFLIVYIIYEAFFFLWIASSNFNTKFRNILREYTGSIFLLSFGFKFYLESVSQTLVFPHAFSSFYLIVTSFLSGFSLLRMSEQIEDLILYPWFWILSGIFLYSFGTFFIDALLYTQIIEKIWGLRNYLNIIQYGFFVMGLILLLNKNNSNSHHLSME</sequence>
<dbReference type="Proteomes" id="UP000256405">
    <property type="component" value="Unassembled WGS sequence"/>
</dbReference>
<keyword evidence="1" id="KW-0472">Membrane</keyword>